<dbReference type="Proteomes" id="UP000188145">
    <property type="component" value="Chromosome"/>
</dbReference>
<name>A0A1Q2CSR3_9ACTN</name>
<protein>
    <submittedName>
        <fullName evidence="2">Uncharacterized protein</fullName>
    </submittedName>
</protein>
<evidence type="ECO:0000313" key="3">
    <source>
        <dbReference type="Proteomes" id="UP000188145"/>
    </source>
</evidence>
<proteinExistence type="predicted"/>
<gene>
    <name evidence="2" type="ORF">BW730_17665</name>
</gene>
<feature type="region of interest" description="Disordered" evidence="1">
    <location>
        <begin position="1"/>
        <end position="69"/>
    </location>
</feature>
<accession>A0A1Q2CSR3</accession>
<dbReference type="EMBL" id="CP019606">
    <property type="protein sequence ID" value="AQP49050.1"/>
    <property type="molecule type" value="Genomic_DNA"/>
</dbReference>
<sequence>MAAALSGCTAEQAPTKQPSSPAASSPASTPASPDPAPVASPTAEPTELEPLAETPTPTLPPVAQPTKVGGPWTPVDVTVTTTEQVKAAEALPESFRTFLASRVGVEDDAGCTTSEVVIRAIHPDGFAFGSEESDCGGGQVVWGIDEGAWHYINQFEDAIPCTEFVTNEVPPGAPGLRCLDENGDAKDF</sequence>
<evidence type="ECO:0000256" key="1">
    <source>
        <dbReference type="SAM" id="MobiDB-lite"/>
    </source>
</evidence>
<dbReference type="STRING" id="1332264.BW730_17665"/>
<dbReference type="KEGG" id="tes:BW730_17665"/>
<keyword evidence="3" id="KW-1185">Reference proteome</keyword>
<evidence type="ECO:0000313" key="2">
    <source>
        <dbReference type="EMBL" id="AQP49050.1"/>
    </source>
</evidence>
<reference evidence="3" key="1">
    <citation type="submission" date="2017-02" db="EMBL/GenBank/DDBJ databases">
        <title>Tessaracoccus aquaemaris sp. nov., isolated from the intestine of a Korean rockfish, Sebastes schlegelii, in a marine aquaculture pond.</title>
        <authorList>
            <person name="Tak E.J."/>
            <person name="Bae J.-W."/>
        </authorList>
    </citation>
    <scope>NUCLEOTIDE SEQUENCE [LARGE SCALE GENOMIC DNA]</scope>
    <source>
        <strain evidence="3">NSG39</strain>
    </source>
</reference>
<dbReference type="AlphaFoldDB" id="A0A1Q2CSR3"/>
<feature type="compositionally biased region" description="Low complexity" evidence="1">
    <location>
        <begin position="13"/>
        <end position="31"/>
    </location>
</feature>
<organism evidence="2 3">
    <name type="scientific">Tessaracoccus aquimaris</name>
    <dbReference type="NCBI Taxonomy" id="1332264"/>
    <lineage>
        <taxon>Bacteria</taxon>
        <taxon>Bacillati</taxon>
        <taxon>Actinomycetota</taxon>
        <taxon>Actinomycetes</taxon>
        <taxon>Propionibacteriales</taxon>
        <taxon>Propionibacteriaceae</taxon>
        <taxon>Tessaracoccus</taxon>
    </lineage>
</organism>
<feature type="compositionally biased region" description="Low complexity" evidence="1">
    <location>
        <begin position="39"/>
        <end position="56"/>
    </location>
</feature>